<evidence type="ECO:0000256" key="1">
    <source>
        <dbReference type="ARBA" id="ARBA00006499"/>
    </source>
</evidence>
<feature type="domain" description="Phospholipase/carboxylesterase/thioesterase" evidence="4">
    <location>
        <begin position="89"/>
        <end position="221"/>
    </location>
</feature>
<evidence type="ECO:0000256" key="2">
    <source>
        <dbReference type="ARBA" id="ARBA00022801"/>
    </source>
</evidence>
<dbReference type="PANTHER" id="PTHR10655">
    <property type="entry name" value="LYSOPHOSPHOLIPASE-RELATED"/>
    <property type="match status" value="1"/>
</dbReference>
<evidence type="ECO:0000256" key="3">
    <source>
        <dbReference type="SAM" id="MobiDB-lite"/>
    </source>
</evidence>
<proteinExistence type="inferred from homology"/>
<dbReference type="Gene3D" id="3.40.50.1820">
    <property type="entry name" value="alpha/beta hydrolase"/>
    <property type="match status" value="1"/>
</dbReference>
<dbReference type="AlphaFoldDB" id="A0A6J4USY5"/>
<gene>
    <name evidence="5" type="ORF">AVDCRST_MAG70-1506</name>
</gene>
<reference evidence="5" key="1">
    <citation type="submission" date="2020-02" db="EMBL/GenBank/DDBJ databases">
        <authorList>
            <person name="Meier V. D."/>
        </authorList>
    </citation>
    <scope>NUCLEOTIDE SEQUENCE</scope>
    <source>
        <strain evidence="5">AVDCRST_MAG70</strain>
    </source>
</reference>
<evidence type="ECO:0000313" key="5">
    <source>
        <dbReference type="EMBL" id="CAA9558979.1"/>
    </source>
</evidence>
<feature type="compositionally biased region" description="Basic and acidic residues" evidence="3">
    <location>
        <begin position="18"/>
        <end position="29"/>
    </location>
</feature>
<comment type="similarity">
    <text evidence="1">Belongs to the AB hydrolase superfamily. AB hydrolase 2 family.</text>
</comment>
<dbReference type="SUPFAM" id="SSF53474">
    <property type="entry name" value="alpha/beta-Hydrolases"/>
    <property type="match status" value="1"/>
</dbReference>
<dbReference type="PANTHER" id="PTHR10655:SF17">
    <property type="entry name" value="LYSOPHOSPHOLIPASE-LIKE PROTEIN 1"/>
    <property type="match status" value="1"/>
</dbReference>
<dbReference type="InterPro" id="IPR029058">
    <property type="entry name" value="AB_hydrolase_fold"/>
</dbReference>
<keyword evidence="2" id="KW-0378">Hydrolase</keyword>
<feature type="region of interest" description="Disordered" evidence="3">
    <location>
        <begin position="1"/>
        <end position="32"/>
    </location>
</feature>
<dbReference type="InterPro" id="IPR003140">
    <property type="entry name" value="PLipase/COase/thioEstase"/>
</dbReference>
<dbReference type="Pfam" id="PF02230">
    <property type="entry name" value="Abhydrolase_2"/>
    <property type="match status" value="1"/>
</dbReference>
<dbReference type="InterPro" id="IPR050565">
    <property type="entry name" value="LYPA1-2/EST-like"/>
</dbReference>
<dbReference type="EMBL" id="CADCWH010000240">
    <property type="protein sequence ID" value="CAA9558979.1"/>
    <property type="molecule type" value="Genomic_DNA"/>
</dbReference>
<evidence type="ECO:0000259" key="4">
    <source>
        <dbReference type="Pfam" id="PF02230"/>
    </source>
</evidence>
<sequence>MPATPNASDLAGAGLAADPHRDSPVRREGAPAAGAPGAVVAIHGRGSSAGDILSLAQAVAPPSLARWAPEAAGSTWYPHSFLVRIDDNRPHLDSALAKVGRIIGDLIAAGIPHHRIALLGFSQGACLALEFSARNARRWGAVIGLSGGLIGPPGTSRAYPGSLDGTPVFLGCSDIDPHIPLERVRESSAVFAAMGADVTERIYPGMGHTVSREEITITRDMLAPLASATAGMAP</sequence>
<name>A0A6J4USY5_9BACT</name>
<dbReference type="GO" id="GO:0016787">
    <property type="term" value="F:hydrolase activity"/>
    <property type="evidence" value="ECO:0007669"/>
    <property type="project" value="UniProtKB-KW"/>
</dbReference>
<organism evidence="5">
    <name type="scientific">uncultured Thermomicrobiales bacterium</name>
    <dbReference type="NCBI Taxonomy" id="1645740"/>
    <lineage>
        <taxon>Bacteria</taxon>
        <taxon>Pseudomonadati</taxon>
        <taxon>Thermomicrobiota</taxon>
        <taxon>Thermomicrobia</taxon>
        <taxon>Thermomicrobiales</taxon>
        <taxon>environmental samples</taxon>
    </lineage>
</organism>
<accession>A0A6J4USY5</accession>
<protein>
    <submittedName>
        <fullName evidence="5">Phospholipase/carboxylesterase</fullName>
    </submittedName>
</protein>